<dbReference type="InterPro" id="IPR002528">
    <property type="entry name" value="MATE_fam"/>
</dbReference>
<sequence>MPFALTQAYASTLRESGQTTLPMRASMIAMGINFVFNSLLIFGLFGFPALGVVGAGIATSLSRFVEFVIVVSGAHRSAERYPFMEGVFRNFHIDGNLARQVAIKGFPLLLNECLWSMSQAMLLQCYSVRGIQAIAAMNITSTITQIFNEVFLSLGNATAILVGQELGASRMTGARRTAWRMITLSVSSCAVMGTLLA</sequence>
<dbReference type="AlphaFoldDB" id="K1TKQ4"/>
<dbReference type="GO" id="GO:0015297">
    <property type="term" value="F:antiporter activity"/>
    <property type="evidence" value="ECO:0007669"/>
    <property type="project" value="InterPro"/>
</dbReference>
<gene>
    <name evidence="3" type="ORF">LEA_09577</name>
</gene>
<feature type="transmembrane region" description="Helical" evidence="2">
    <location>
        <begin position="27"/>
        <end position="47"/>
    </location>
</feature>
<comment type="caution">
    <text evidence="3">The sequence shown here is derived from an EMBL/GenBank/DDBJ whole genome shotgun (WGS) entry which is preliminary data.</text>
</comment>
<dbReference type="PANTHER" id="PTHR43298:SF2">
    <property type="entry name" value="FMN_FAD EXPORTER YEEO-RELATED"/>
    <property type="match status" value="1"/>
</dbReference>
<keyword evidence="2" id="KW-0472">Membrane</keyword>
<dbReference type="GO" id="GO:0042910">
    <property type="term" value="F:xenobiotic transmembrane transporter activity"/>
    <property type="evidence" value="ECO:0007669"/>
    <property type="project" value="InterPro"/>
</dbReference>
<keyword evidence="2" id="KW-1133">Transmembrane helix</keyword>
<dbReference type="GO" id="GO:0005886">
    <property type="term" value="C:plasma membrane"/>
    <property type="evidence" value="ECO:0007669"/>
    <property type="project" value="TreeGrafter"/>
</dbReference>
<reference evidence="3" key="1">
    <citation type="journal article" date="2013" name="Environ. Microbiol.">
        <title>Microbiota from the distal guts of lean and obese adolescents exhibit partial functional redundancy besides clear differences in community structure.</title>
        <authorList>
            <person name="Ferrer M."/>
            <person name="Ruiz A."/>
            <person name="Lanza F."/>
            <person name="Haange S.B."/>
            <person name="Oberbach A."/>
            <person name="Till H."/>
            <person name="Bargiela R."/>
            <person name="Campoy C."/>
            <person name="Segura M.T."/>
            <person name="Richter M."/>
            <person name="von Bergen M."/>
            <person name="Seifert J."/>
            <person name="Suarez A."/>
        </authorList>
    </citation>
    <scope>NUCLEOTIDE SEQUENCE</scope>
</reference>
<dbReference type="PANTHER" id="PTHR43298">
    <property type="entry name" value="MULTIDRUG RESISTANCE PROTEIN NORM-RELATED"/>
    <property type="match status" value="1"/>
</dbReference>
<feature type="non-terminal residue" evidence="3">
    <location>
        <position position="197"/>
    </location>
</feature>
<accession>K1TKQ4</accession>
<protein>
    <submittedName>
        <fullName evidence="3">MatE efflux family protein</fullName>
    </submittedName>
</protein>
<evidence type="ECO:0000256" key="2">
    <source>
        <dbReference type="SAM" id="Phobius"/>
    </source>
</evidence>
<evidence type="ECO:0000256" key="1">
    <source>
        <dbReference type="ARBA" id="ARBA00022448"/>
    </source>
</evidence>
<dbReference type="EMBL" id="AJWY01006422">
    <property type="protein sequence ID" value="EKC66905.1"/>
    <property type="molecule type" value="Genomic_DNA"/>
</dbReference>
<proteinExistence type="predicted"/>
<keyword evidence="2" id="KW-0812">Transmembrane</keyword>
<dbReference type="InterPro" id="IPR050222">
    <property type="entry name" value="MATE_MdtK"/>
</dbReference>
<name>K1TKQ4_9ZZZZ</name>
<organism evidence="3">
    <name type="scientific">human gut metagenome</name>
    <dbReference type="NCBI Taxonomy" id="408170"/>
    <lineage>
        <taxon>unclassified sequences</taxon>
        <taxon>metagenomes</taxon>
        <taxon>organismal metagenomes</taxon>
    </lineage>
</organism>
<evidence type="ECO:0000313" key="3">
    <source>
        <dbReference type="EMBL" id="EKC66905.1"/>
    </source>
</evidence>
<keyword evidence="1" id="KW-0813">Transport</keyword>
<dbReference type="Pfam" id="PF01554">
    <property type="entry name" value="MatE"/>
    <property type="match status" value="1"/>
</dbReference>